<dbReference type="CDD" id="cd00009">
    <property type="entry name" value="AAA"/>
    <property type="match status" value="1"/>
</dbReference>
<dbReference type="STRING" id="946122.A0A0C2WLM3"/>
<dbReference type="Proteomes" id="UP000054549">
    <property type="component" value="Unassembled WGS sequence"/>
</dbReference>
<dbReference type="EMBL" id="KN818364">
    <property type="protein sequence ID" value="KIL57596.1"/>
    <property type="molecule type" value="Genomic_DNA"/>
</dbReference>
<organism evidence="3 4">
    <name type="scientific">Amanita muscaria (strain Koide BX008)</name>
    <dbReference type="NCBI Taxonomy" id="946122"/>
    <lineage>
        <taxon>Eukaryota</taxon>
        <taxon>Fungi</taxon>
        <taxon>Dikarya</taxon>
        <taxon>Basidiomycota</taxon>
        <taxon>Agaricomycotina</taxon>
        <taxon>Agaricomycetes</taxon>
        <taxon>Agaricomycetidae</taxon>
        <taxon>Agaricales</taxon>
        <taxon>Pluteineae</taxon>
        <taxon>Amanitaceae</taxon>
        <taxon>Amanita</taxon>
    </lineage>
</organism>
<reference evidence="3 4" key="1">
    <citation type="submission" date="2014-04" db="EMBL/GenBank/DDBJ databases">
        <title>Evolutionary Origins and Diversification of the Mycorrhizal Mutualists.</title>
        <authorList>
            <consortium name="DOE Joint Genome Institute"/>
            <consortium name="Mycorrhizal Genomics Consortium"/>
            <person name="Kohler A."/>
            <person name="Kuo A."/>
            <person name="Nagy L.G."/>
            <person name="Floudas D."/>
            <person name="Copeland A."/>
            <person name="Barry K.W."/>
            <person name="Cichocki N."/>
            <person name="Veneault-Fourrey C."/>
            <person name="LaButti K."/>
            <person name="Lindquist E.A."/>
            <person name="Lipzen A."/>
            <person name="Lundell T."/>
            <person name="Morin E."/>
            <person name="Murat C."/>
            <person name="Riley R."/>
            <person name="Ohm R."/>
            <person name="Sun H."/>
            <person name="Tunlid A."/>
            <person name="Henrissat B."/>
            <person name="Grigoriev I.V."/>
            <person name="Hibbett D.S."/>
            <person name="Martin F."/>
        </authorList>
    </citation>
    <scope>NUCLEOTIDE SEQUENCE [LARGE SCALE GENOMIC DNA]</scope>
    <source>
        <strain evidence="3 4">Koide BX008</strain>
    </source>
</reference>
<proteinExistence type="predicted"/>
<dbReference type="HOGENOM" id="CLU_000288_6_10_1"/>
<dbReference type="InterPro" id="IPR056884">
    <property type="entry name" value="NPHP3-like_N"/>
</dbReference>
<sequence length="332" mass="37235">MPSSNSGISCLQPLLSSLTNNQHNDGIIGDGSYNIINSGDIQVNISQVIKADNEDVELDGLLDGFVSEDALHSFCRSPPKCHPGTRKIVRKEIGEWVDNRNSTKSPLLWLNGPAGVGKSVIAKTIAGSHDRVIATFFFSTSSDRTASTLFPTLVRQLARRIPETKQLIIASLKNNTSLRTSEFEEQFNHLIVQPLRKCTVVSTPLPVMVIDGVDKCTDENMLLRFLEVLVRSAENGDMPLRFLICSRPEPREIHDDFTDRFDRISYHPVVSNIQVGFSEECKEDIAKYLTDKFNEIRQPRESTSPWLQQRDISDLVERSSGQFLYASSIVRL</sequence>
<feature type="non-terminal residue" evidence="3">
    <location>
        <position position="332"/>
    </location>
</feature>
<dbReference type="SUPFAM" id="SSF52540">
    <property type="entry name" value="P-loop containing nucleoside triphosphate hydrolases"/>
    <property type="match status" value="1"/>
</dbReference>
<dbReference type="Pfam" id="PF24883">
    <property type="entry name" value="NPHP3_N"/>
    <property type="match status" value="1"/>
</dbReference>
<dbReference type="Gene3D" id="3.40.50.300">
    <property type="entry name" value="P-loop containing nucleotide triphosphate hydrolases"/>
    <property type="match status" value="1"/>
</dbReference>
<evidence type="ECO:0000313" key="3">
    <source>
        <dbReference type="EMBL" id="KIL57596.1"/>
    </source>
</evidence>
<dbReference type="PANTHER" id="PTHR10039">
    <property type="entry name" value="AMELOGENIN"/>
    <property type="match status" value="1"/>
</dbReference>
<dbReference type="InterPro" id="IPR027417">
    <property type="entry name" value="P-loop_NTPase"/>
</dbReference>
<name>A0A0C2WLM3_AMAMK</name>
<dbReference type="AlphaFoldDB" id="A0A0C2WLM3"/>
<evidence type="ECO:0000259" key="2">
    <source>
        <dbReference type="Pfam" id="PF24883"/>
    </source>
</evidence>
<keyword evidence="4" id="KW-1185">Reference proteome</keyword>
<dbReference type="InParanoid" id="A0A0C2WLM3"/>
<gene>
    <name evidence="3" type="ORF">M378DRAFT_133212</name>
</gene>
<keyword evidence="1" id="KW-0677">Repeat</keyword>
<dbReference type="PANTHER" id="PTHR10039:SF14">
    <property type="entry name" value="NACHT DOMAIN-CONTAINING PROTEIN"/>
    <property type="match status" value="1"/>
</dbReference>
<dbReference type="OrthoDB" id="2683869at2759"/>
<protein>
    <recommendedName>
        <fullName evidence="2">Nephrocystin 3-like N-terminal domain-containing protein</fullName>
    </recommendedName>
</protein>
<evidence type="ECO:0000256" key="1">
    <source>
        <dbReference type="ARBA" id="ARBA00022737"/>
    </source>
</evidence>
<evidence type="ECO:0000313" key="4">
    <source>
        <dbReference type="Proteomes" id="UP000054549"/>
    </source>
</evidence>
<feature type="domain" description="Nephrocystin 3-like N-terminal" evidence="2">
    <location>
        <begin position="91"/>
        <end position="247"/>
    </location>
</feature>
<accession>A0A0C2WLM3</accession>